<dbReference type="PANTHER" id="PTHR30041">
    <property type="entry name" value="ARSENATE REDUCTASE"/>
    <property type="match status" value="1"/>
</dbReference>
<sequence length="118" mass="12931">MTKTKTTILHNPRCSKSRETLALLEANGADITVVEYLKQPPSEAEINHILSLLGVSAREMMRTKEDEYKAQNLADPALTEAQLISAMVATPKLIERPIVLANNQAAIGRPPENVLSIL</sequence>
<reference evidence="5" key="1">
    <citation type="submission" date="2022-01" db="EMBL/GenBank/DDBJ databases">
        <title>Whole genome-based taxonomy of the Shewanellaceae.</title>
        <authorList>
            <person name="Martin-Rodriguez A.J."/>
        </authorList>
    </citation>
    <scope>NUCLEOTIDE SEQUENCE</scope>
    <source>
        <strain evidence="5">DSM 23803</strain>
    </source>
</reference>
<comment type="similarity">
    <text evidence="1 3 4">Belongs to the ArsC family.</text>
</comment>
<dbReference type="EC" id="1.20.4.1" evidence="4"/>
<dbReference type="SUPFAM" id="SSF52833">
    <property type="entry name" value="Thioredoxin-like"/>
    <property type="match status" value="1"/>
</dbReference>
<dbReference type="InterPro" id="IPR006659">
    <property type="entry name" value="Arsenate_reductase"/>
</dbReference>
<gene>
    <name evidence="5" type="primary">arsC</name>
    <name evidence="5" type="ORF">L2749_02260</name>
</gene>
<evidence type="ECO:0000256" key="3">
    <source>
        <dbReference type="PROSITE-ProRule" id="PRU01282"/>
    </source>
</evidence>
<dbReference type="NCBIfam" id="TIGR00014">
    <property type="entry name" value="arsC"/>
    <property type="match status" value="1"/>
</dbReference>
<proteinExistence type="inferred from homology"/>
<keyword evidence="6" id="KW-1185">Reference proteome</keyword>
<dbReference type="Proteomes" id="UP001139408">
    <property type="component" value="Unassembled WGS sequence"/>
</dbReference>
<dbReference type="GO" id="GO:0008794">
    <property type="term" value="F:arsenate reductase (glutaredoxin) activity"/>
    <property type="evidence" value="ECO:0007669"/>
    <property type="project" value="UniProtKB-UniRule"/>
</dbReference>
<keyword evidence="2 4" id="KW-0560">Oxidoreductase</keyword>
<evidence type="ECO:0000256" key="4">
    <source>
        <dbReference type="RuleBase" id="RU362029"/>
    </source>
</evidence>
<dbReference type="RefSeq" id="WP_188923784.1">
    <property type="nucleotide sequence ID" value="NZ_BMQI01000003.1"/>
</dbReference>
<evidence type="ECO:0000313" key="5">
    <source>
        <dbReference type="EMBL" id="MCL1104090.1"/>
    </source>
</evidence>
<dbReference type="EMBL" id="JAKILJ010000003">
    <property type="protein sequence ID" value="MCL1104090.1"/>
    <property type="molecule type" value="Genomic_DNA"/>
</dbReference>
<protein>
    <recommendedName>
        <fullName evidence="4">Arsenate reductase</fullName>
        <ecNumber evidence="4">1.20.4.1</ecNumber>
    </recommendedName>
</protein>
<evidence type="ECO:0000313" key="6">
    <source>
        <dbReference type="Proteomes" id="UP001139408"/>
    </source>
</evidence>
<evidence type="ECO:0000256" key="1">
    <source>
        <dbReference type="ARBA" id="ARBA00007198"/>
    </source>
</evidence>
<dbReference type="CDD" id="cd03034">
    <property type="entry name" value="ArsC_ArsC"/>
    <property type="match status" value="1"/>
</dbReference>
<dbReference type="Pfam" id="PF03960">
    <property type="entry name" value="ArsC"/>
    <property type="match status" value="1"/>
</dbReference>
<dbReference type="Gene3D" id="3.40.30.10">
    <property type="entry name" value="Glutaredoxin"/>
    <property type="match status" value="1"/>
</dbReference>
<accession>A0A9X1Z912</accession>
<organism evidence="5 6">
    <name type="scientific">Shewanella algicola</name>
    <dbReference type="NCBI Taxonomy" id="640633"/>
    <lineage>
        <taxon>Bacteria</taxon>
        <taxon>Pseudomonadati</taxon>
        <taxon>Pseudomonadota</taxon>
        <taxon>Gammaproteobacteria</taxon>
        <taxon>Alteromonadales</taxon>
        <taxon>Shewanellaceae</taxon>
        <taxon>Shewanella</taxon>
    </lineage>
</organism>
<comment type="caution">
    <text evidence="5">The sequence shown here is derived from an EMBL/GenBank/DDBJ whole genome shotgun (WGS) entry which is preliminary data.</text>
</comment>
<dbReference type="PANTHER" id="PTHR30041:SF4">
    <property type="entry name" value="ARSENATE REDUCTASE"/>
    <property type="match status" value="1"/>
</dbReference>
<name>A0A9X1Z912_9GAMM</name>
<dbReference type="InterPro" id="IPR006660">
    <property type="entry name" value="Arsenate_reductase-like"/>
</dbReference>
<comment type="catalytic activity">
    <reaction evidence="4">
        <text>[glutaredoxin]-dithiol + arsenate + glutathione + H(+) = glutathionyl-S-S-[glutaredoxin] + arsenite + H2O</text>
        <dbReference type="Rhea" id="RHEA:22016"/>
        <dbReference type="Rhea" id="RHEA-COMP:10729"/>
        <dbReference type="Rhea" id="RHEA-COMP:17668"/>
        <dbReference type="ChEBI" id="CHEBI:15377"/>
        <dbReference type="ChEBI" id="CHEBI:15378"/>
        <dbReference type="ChEBI" id="CHEBI:29242"/>
        <dbReference type="ChEBI" id="CHEBI:29950"/>
        <dbReference type="ChEBI" id="CHEBI:48597"/>
        <dbReference type="ChEBI" id="CHEBI:57925"/>
        <dbReference type="ChEBI" id="CHEBI:146199"/>
        <dbReference type="EC" id="1.20.4.1"/>
    </reaction>
</comment>
<dbReference type="PROSITE" id="PS51353">
    <property type="entry name" value="ARSC"/>
    <property type="match status" value="1"/>
</dbReference>
<evidence type="ECO:0000256" key="2">
    <source>
        <dbReference type="ARBA" id="ARBA00023002"/>
    </source>
</evidence>
<dbReference type="AlphaFoldDB" id="A0A9X1Z912"/>
<dbReference type="InterPro" id="IPR036249">
    <property type="entry name" value="Thioredoxin-like_sf"/>
</dbReference>